<keyword evidence="2" id="KW-1185">Reference proteome</keyword>
<protein>
    <submittedName>
        <fullName evidence="3">Actin-like</fullName>
    </submittedName>
</protein>
<dbReference type="SMART" id="SM00268">
    <property type="entry name" value="ACTIN"/>
    <property type="match status" value="1"/>
</dbReference>
<dbReference type="Proteomes" id="UP000694863">
    <property type="component" value="Unplaced"/>
</dbReference>
<evidence type="ECO:0000313" key="2">
    <source>
        <dbReference type="Proteomes" id="UP000694863"/>
    </source>
</evidence>
<dbReference type="InterPro" id="IPR004000">
    <property type="entry name" value="Actin"/>
</dbReference>
<comment type="similarity">
    <text evidence="1">Belongs to the actin family.</text>
</comment>
<organism evidence="2 3">
    <name type="scientific">Echinops telfairi</name>
    <name type="common">Lesser hedgehog tenrec</name>
    <dbReference type="NCBI Taxonomy" id="9371"/>
    <lineage>
        <taxon>Eukaryota</taxon>
        <taxon>Metazoa</taxon>
        <taxon>Chordata</taxon>
        <taxon>Craniata</taxon>
        <taxon>Vertebrata</taxon>
        <taxon>Euteleostomi</taxon>
        <taxon>Mammalia</taxon>
        <taxon>Eutheria</taxon>
        <taxon>Afrotheria</taxon>
        <taxon>Tenrecidae</taxon>
        <taxon>Tenrecinae</taxon>
        <taxon>Echinops</taxon>
    </lineage>
</organism>
<dbReference type="SUPFAM" id="SSF53067">
    <property type="entry name" value="Actin-like ATPase domain"/>
    <property type="match status" value="2"/>
</dbReference>
<accession>A0ABM0ZT31</accession>
<sequence length="343" mass="38567">MAFRTRQCCPLVGLEKREWFIGAEASSNQGKLNLERPFSRGTVTNWDHAEKIWHHTFYQVLHVAPDQHPLMMTDPPLSSSSYKEKVSQIMFETFNIPALYLANQGVLALYSCGKTTGMTIESGEGMTYFVPIFEGCPLRQSIMKLDIAGQDLTLYLLQLLSESGYSFVSRGDKDYAQDLKEKCCYVALDFEKELAKAQSPSFKQTFQLPDGQEVQVGRERFLCPEALFKPGVLAPERSRLSIHMAASQSISSCPRTLWKTLFRNILLAGGTGSCSGLCLRLKKEMNEVVSPYLSVKVSTCPYTVYASWIGGSILCSLSMFKDMWVTQEEYRDIGLSSISRRSL</sequence>
<dbReference type="RefSeq" id="XP_012862922.1">
    <property type="nucleotide sequence ID" value="XM_013007468.1"/>
</dbReference>
<dbReference type="Gene3D" id="3.90.640.10">
    <property type="entry name" value="Actin, Chain A, domain 4"/>
    <property type="match status" value="1"/>
</dbReference>
<gene>
    <name evidence="3" type="primary">LOC105979596</name>
</gene>
<dbReference type="Gene3D" id="3.30.420.40">
    <property type="match status" value="2"/>
</dbReference>
<dbReference type="PANTHER" id="PTHR11937">
    <property type="entry name" value="ACTIN"/>
    <property type="match status" value="1"/>
</dbReference>
<dbReference type="GeneID" id="105979596"/>
<name>A0ABM0ZT31_ECHTE</name>
<proteinExistence type="inferred from homology"/>
<dbReference type="Pfam" id="PF00022">
    <property type="entry name" value="Actin"/>
    <property type="match status" value="1"/>
</dbReference>
<dbReference type="PRINTS" id="PR00190">
    <property type="entry name" value="ACTIN"/>
</dbReference>
<reference evidence="3" key="1">
    <citation type="submission" date="2025-08" db="UniProtKB">
        <authorList>
            <consortium name="RefSeq"/>
        </authorList>
    </citation>
    <scope>IDENTIFICATION</scope>
</reference>
<dbReference type="InterPro" id="IPR043129">
    <property type="entry name" value="ATPase_NBD"/>
</dbReference>
<evidence type="ECO:0000256" key="1">
    <source>
        <dbReference type="RuleBase" id="RU000487"/>
    </source>
</evidence>
<evidence type="ECO:0000313" key="3">
    <source>
        <dbReference type="RefSeq" id="XP_012862922.1"/>
    </source>
</evidence>